<accession>A0ABW7YJ88</accession>
<organism evidence="1 2">
    <name type="scientific">Nonomuraea typhae</name>
    <dbReference type="NCBI Taxonomy" id="2603600"/>
    <lineage>
        <taxon>Bacteria</taxon>
        <taxon>Bacillati</taxon>
        <taxon>Actinomycetota</taxon>
        <taxon>Actinomycetes</taxon>
        <taxon>Streptosporangiales</taxon>
        <taxon>Streptosporangiaceae</taxon>
        <taxon>Nonomuraea</taxon>
    </lineage>
</organism>
<dbReference type="EMBL" id="JBITGY010000001">
    <property type="protein sequence ID" value="MFI6495954.1"/>
    <property type="molecule type" value="Genomic_DNA"/>
</dbReference>
<protein>
    <recommendedName>
        <fullName evidence="3">Nucleotidyltransferase</fullName>
    </recommendedName>
</protein>
<dbReference type="RefSeq" id="WP_397077775.1">
    <property type="nucleotide sequence ID" value="NZ_JBITGY010000001.1"/>
</dbReference>
<evidence type="ECO:0000313" key="1">
    <source>
        <dbReference type="EMBL" id="MFI6495954.1"/>
    </source>
</evidence>
<evidence type="ECO:0000313" key="2">
    <source>
        <dbReference type="Proteomes" id="UP001612741"/>
    </source>
</evidence>
<proteinExistence type="predicted"/>
<comment type="caution">
    <text evidence="1">The sequence shown here is derived from an EMBL/GenBank/DDBJ whole genome shotgun (WGS) entry which is preliminary data.</text>
</comment>
<keyword evidence="2" id="KW-1185">Reference proteome</keyword>
<dbReference type="Proteomes" id="UP001612741">
    <property type="component" value="Unassembled WGS sequence"/>
</dbReference>
<sequence length="334" mass="36482">MSNVSPQFYLNKAAQAHGDVTPVSGQSGYFSTPEIGLDPVLFNGDSIRLEVAEHIRRELYTFWLGRYRNPHTWSRLWLAGSGISYQWAAARGNGDLDVMVGIDAAEFRASNPIYGALSNAELADHINGELKAWLWPSTAETEFGGKIFEVTYYWNQRCTADPYGVENIHPYAAYDLISLSWAIRPPKLPVNPRKLYPREWWQAADSEADTARRIISRYNAARERAAVVPSGSPGQINALTAMRLAASQAADLFDSIHTGRKAAFGPGGSGYGDWANFRWQAHKQDGTVMALAEIVNVSRAAVADASMALYGGPVESASVALPKALMWANQGGAA</sequence>
<reference evidence="1 2" key="1">
    <citation type="submission" date="2024-10" db="EMBL/GenBank/DDBJ databases">
        <title>The Natural Products Discovery Center: Release of the First 8490 Sequenced Strains for Exploring Actinobacteria Biosynthetic Diversity.</title>
        <authorList>
            <person name="Kalkreuter E."/>
            <person name="Kautsar S.A."/>
            <person name="Yang D."/>
            <person name="Bader C.D."/>
            <person name="Teijaro C.N."/>
            <person name="Fluegel L."/>
            <person name="Davis C.M."/>
            <person name="Simpson J.R."/>
            <person name="Lauterbach L."/>
            <person name="Steele A.D."/>
            <person name="Gui C."/>
            <person name="Meng S."/>
            <person name="Li G."/>
            <person name="Viehrig K."/>
            <person name="Ye F."/>
            <person name="Su P."/>
            <person name="Kiefer A.F."/>
            <person name="Nichols A."/>
            <person name="Cepeda A.J."/>
            <person name="Yan W."/>
            <person name="Fan B."/>
            <person name="Jiang Y."/>
            <person name="Adhikari A."/>
            <person name="Zheng C.-J."/>
            <person name="Schuster L."/>
            <person name="Cowan T.M."/>
            <person name="Smanski M.J."/>
            <person name="Chevrette M.G."/>
            <person name="De Carvalho L.P.S."/>
            <person name="Shen B."/>
        </authorList>
    </citation>
    <scope>NUCLEOTIDE SEQUENCE [LARGE SCALE GENOMIC DNA]</scope>
    <source>
        <strain evidence="1 2">NPDC050545</strain>
    </source>
</reference>
<name>A0ABW7YJ88_9ACTN</name>
<evidence type="ECO:0008006" key="3">
    <source>
        <dbReference type="Google" id="ProtNLM"/>
    </source>
</evidence>
<gene>
    <name evidence="1" type="ORF">ACIBG2_01135</name>
</gene>